<evidence type="ECO:0000256" key="1">
    <source>
        <dbReference type="ARBA" id="ARBA00006817"/>
    </source>
</evidence>
<dbReference type="CDD" id="cd07814">
    <property type="entry name" value="SRPBCC_CalC_Aha1-like"/>
    <property type="match status" value="1"/>
</dbReference>
<dbReference type="EMBL" id="LVXG01000082">
    <property type="protein sequence ID" value="OQP38825.1"/>
    <property type="molecule type" value="Genomic_DNA"/>
</dbReference>
<comment type="caution">
    <text evidence="3">The sequence shown here is derived from an EMBL/GenBank/DDBJ whole genome shotgun (WGS) entry which is preliminary data.</text>
</comment>
<keyword evidence="4" id="KW-1185">Reference proteome</keyword>
<sequence>MEKQEFKIAIDAPREKVWNVLWEDDSYRAWTAAFSEGSHAITDWKKGSKVLFLDGKGMGMVSKIDETVPNEYMSFEHLGYVKDGVEDVSSDEVKSFAGAHENYTLKELGGKTELIVDMDMNDQYKDYFTETMPKALAKVKELAEHA</sequence>
<evidence type="ECO:0000259" key="2">
    <source>
        <dbReference type="Pfam" id="PF08327"/>
    </source>
</evidence>
<dbReference type="InterPro" id="IPR013538">
    <property type="entry name" value="ASHA1/2-like_C"/>
</dbReference>
<dbReference type="STRING" id="354355.SAMN05660816_02579"/>
<gene>
    <name evidence="3" type="ORF">A4H97_19110</name>
</gene>
<evidence type="ECO:0000313" key="4">
    <source>
        <dbReference type="Proteomes" id="UP000192610"/>
    </source>
</evidence>
<accession>A0A1V9DYS7</accession>
<comment type="similarity">
    <text evidence="1">Belongs to the AHA1 family.</text>
</comment>
<protein>
    <submittedName>
        <fullName evidence="3">ATPase</fullName>
    </submittedName>
</protein>
<dbReference type="OrthoDB" id="2355173at2"/>
<evidence type="ECO:0000313" key="3">
    <source>
        <dbReference type="EMBL" id="OQP38825.1"/>
    </source>
</evidence>
<dbReference type="RefSeq" id="WP_081204833.1">
    <property type="nucleotide sequence ID" value="NZ_FOCZ01000004.1"/>
</dbReference>
<organism evidence="3 4">
    <name type="scientific">Niastella yeongjuensis</name>
    <dbReference type="NCBI Taxonomy" id="354355"/>
    <lineage>
        <taxon>Bacteria</taxon>
        <taxon>Pseudomonadati</taxon>
        <taxon>Bacteroidota</taxon>
        <taxon>Chitinophagia</taxon>
        <taxon>Chitinophagales</taxon>
        <taxon>Chitinophagaceae</taxon>
        <taxon>Niastella</taxon>
    </lineage>
</organism>
<dbReference type="Gene3D" id="3.30.530.20">
    <property type="match status" value="1"/>
</dbReference>
<dbReference type="Pfam" id="PF08327">
    <property type="entry name" value="AHSA1"/>
    <property type="match status" value="1"/>
</dbReference>
<dbReference type="SUPFAM" id="SSF55961">
    <property type="entry name" value="Bet v1-like"/>
    <property type="match status" value="1"/>
</dbReference>
<name>A0A1V9DYS7_9BACT</name>
<proteinExistence type="inferred from homology"/>
<dbReference type="AlphaFoldDB" id="A0A1V9DYS7"/>
<feature type="domain" description="Activator of Hsp90 ATPase homologue 1/2-like C-terminal" evidence="2">
    <location>
        <begin position="11"/>
        <end position="141"/>
    </location>
</feature>
<reference evidence="4" key="1">
    <citation type="submission" date="2016-04" db="EMBL/GenBank/DDBJ databases">
        <authorList>
            <person name="Chen L."/>
            <person name="Zhuang W."/>
            <person name="Wang G."/>
        </authorList>
    </citation>
    <scope>NUCLEOTIDE SEQUENCE [LARGE SCALE GENOMIC DNA]</scope>
    <source>
        <strain evidence="4">17621</strain>
    </source>
</reference>
<dbReference type="InterPro" id="IPR023393">
    <property type="entry name" value="START-like_dom_sf"/>
</dbReference>
<dbReference type="Proteomes" id="UP000192610">
    <property type="component" value="Unassembled WGS sequence"/>
</dbReference>